<dbReference type="STRING" id="1705564.APG08_00497"/>
<dbReference type="InterPro" id="IPR020886">
    <property type="entry name" value="MTH_967-like"/>
</dbReference>
<gene>
    <name evidence="6" type="ORF">AMQ22_01264</name>
</gene>
<comment type="caution">
    <text evidence="6">The sequence shown here is derived from an EMBL/GenBank/DDBJ whole genome shotgun (WGS) entry which is preliminary data.</text>
</comment>
<keyword evidence="3 4" id="KW-0804">Transcription</keyword>
<accession>A0A150J3R1</accession>
<evidence type="ECO:0000313" key="7">
    <source>
        <dbReference type="Proteomes" id="UP000075398"/>
    </source>
</evidence>
<dbReference type="GO" id="GO:0003677">
    <property type="term" value="F:DNA binding"/>
    <property type="evidence" value="ECO:0007669"/>
    <property type="project" value="UniProtKB-KW"/>
</dbReference>
<keyword evidence="2 4" id="KW-0238">DNA-binding</keyword>
<name>A0A150J3R1_9EURY</name>
<dbReference type="HAMAP" id="MF_00584">
    <property type="entry name" value="HTH_type_cro_C1"/>
    <property type="match status" value="1"/>
</dbReference>
<protein>
    <recommendedName>
        <fullName evidence="4">Putative HTH-type transcriptional regulatory protein AMQ22_01264</fullName>
    </recommendedName>
</protein>
<dbReference type="SUPFAM" id="SSF47413">
    <property type="entry name" value="lambda repressor-like DNA-binding domains"/>
    <property type="match status" value="1"/>
</dbReference>
<dbReference type="Proteomes" id="UP000075398">
    <property type="component" value="Unassembled WGS sequence"/>
</dbReference>
<evidence type="ECO:0000256" key="3">
    <source>
        <dbReference type="ARBA" id="ARBA00023163"/>
    </source>
</evidence>
<evidence type="ECO:0000256" key="4">
    <source>
        <dbReference type="HAMAP-Rule" id="MF_00584"/>
    </source>
</evidence>
<evidence type="ECO:0000259" key="5">
    <source>
        <dbReference type="PROSITE" id="PS50943"/>
    </source>
</evidence>
<dbReference type="PROSITE" id="PS50943">
    <property type="entry name" value="HTH_CROC1"/>
    <property type="match status" value="1"/>
</dbReference>
<dbReference type="GO" id="GO:0003700">
    <property type="term" value="F:DNA-binding transcription factor activity"/>
    <property type="evidence" value="ECO:0007669"/>
    <property type="project" value="UniProtKB-UniRule"/>
</dbReference>
<evidence type="ECO:0000256" key="1">
    <source>
        <dbReference type="ARBA" id="ARBA00023015"/>
    </source>
</evidence>
<reference evidence="6 7" key="1">
    <citation type="journal article" date="2016" name="ISME J.">
        <title>Chasing the elusive Euryarchaeota class WSA2: genomes reveal a uniquely fastidious methyl-reducing methanogen.</title>
        <authorList>
            <person name="Nobu M.K."/>
            <person name="Narihiro T."/>
            <person name="Kuroda K."/>
            <person name="Mei R."/>
            <person name="Liu W.T."/>
        </authorList>
    </citation>
    <scope>NUCLEOTIDE SEQUENCE [LARGE SCALE GENOMIC DNA]</scope>
    <source>
        <strain evidence="6">U1lsi0528_Bin055</strain>
    </source>
</reference>
<dbReference type="SMART" id="SM00530">
    <property type="entry name" value="HTH_XRE"/>
    <property type="match status" value="1"/>
</dbReference>
<dbReference type="InterPro" id="IPR059051">
    <property type="entry name" value="MTH_967_PDDEXK"/>
</dbReference>
<evidence type="ECO:0000313" key="6">
    <source>
        <dbReference type="EMBL" id="KYC51604.1"/>
    </source>
</evidence>
<feature type="domain" description="HTH cro/C1-type" evidence="5">
    <location>
        <begin position="130"/>
        <end position="187"/>
    </location>
</feature>
<keyword evidence="1 4" id="KW-0805">Transcription regulation</keyword>
<dbReference type="AlphaFoldDB" id="A0A150J3R1"/>
<dbReference type="EMBL" id="LNGC01000054">
    <property type="protein sequence ID" value="KYC51604.1"/>
    <property type="molecule type" value="Genomic_DNA"/>
</dbReference>
<dbReference type="Pfam" id="PF26553">
    <property type="entry name" value="PDDEXK_19"/>
    <property type="match status" value="1"/>
</dbReference>
<dbReference type="CDD" id="cd00093">
    <property type="entry name" value="HTH_XRE"/>
    <property type="match status" value="1"/>
</dbReference>
<dbReference type="InterPro" id="IPR010982">
    <property type="entry name" value="Lambda_DNA-bd_dom_sf"/>
</dbReference>
<dbReference type="InterPro" id="IPR001387">
    <property type="entry name" value="Cro/C1-type_HTH"/>
</dbReference>
<dbReference type="NCBIfam" id="NF003162">
    <property type="entry name" value="PRK04140.1"/>
    <property type="match status" value="1"/>
</dbReference>
<sequence>MEKQELLDNIVETLKKGGFEVALSRIQCSFDIVARRNLIVLIIKALVNLDTFSDEHAWDLKILSKALKATPLVVGTKTKLGSIENGTVYSRHGTNCISLETLEDLFIEGNPPLIYADRGGFFVEIDGSLIKEEREKRGMSIGHLAELIGVSKSSVYEFENVDKRISIDSVLKIEKELDIGITKPIYIIKATDKKEINNISDNPVDAARSDLEKTVLGDLSDKGFEVFPTKRTPFNALLKEREILITGISNTKTYIFEKKAEIVASISDITEKDAMFVVNAKKVKENIKGVPILTQKEIKSSKDVEDILELVHERKVDNKREN</sequence>
<proteinExistence type="inferred from homology"/>
<evidence type="ECO:0000256" key="2">
    <source>
        <dbReference type="ARBA" id="ARBA00023125"/>
    </source>
</evidence>
<dbReference type="Gene3D" id="1.10.260.40">
    <property type="entry name" value="lambda repressor-like DNA-binding domains"/>
    <property type="match status" value="1"/>
</dbReference>
<organism evidence="6 7">
    <name type="scientific">Candidatus Methanofastidiosum methylothiophilum</name>
    <dbReference type="NCBI Taxonomy" id="1705564"/>
    <lineage>
        <taxon>Archaea</taxon>
        <taxon>Methanobacteriati</taxon>
        <taxon>Methanobacteriota</taxon>
        <taxon>Stenosarchaea group</taxon>
        <taxon>Candidatus Methanofastidiosia</taxon>
        <taxon>Candidatus Methanofastidiosales</taxon>
        <taxon>Candidatus Methanofastidiosaceae</taxon>
        <taxon>Candidatus Methanofastidiosum</taxon>
    </lineage>
</organism>
<dbReference type="Pfam" id="PF01381">
    <property type="entry name" value="HTH_3"/>
    <property type="match status" value="1"/>
</dbReference>